<protein>
    <submittedName>
        <fullName evidence="1">Uncharacterized protein</fullName>
    </submittedName>
</protein>
<dbReference type="Proteomes" id="UP000639516">
    <property type="component" value="Unassembled WGS sequence"/>
</dbReference>
<reference evidence="1 2" key="1">
    <citation type="journal article" date="2020" name="Arch. Microbiol.">
        <title>Bradyrhizobium campsiandrae sp. nov., a nitrogen-fixing bacterial strain isolated from a native leguminous tree from the Amazon adapted to flooded conditions.</title>
        <authorList>
            <person name="Cabral Michel D."/>
            <person name="Martins da Costa E."/>
            <person name="Azarias Guimaraes A."/>
            <person name="Soares de Carvalho T."/>
            <person name="Santos de Castro Caputo P."/>
            <person name="Willems A."/>
            <person name="de Souza Moreira F.M."/>
        </authorList>
    </citation>
    <scope>NUCLEOTIDE SEQUENCE [LARGE SCALE GENOMIC DNA]</scope>
    <source>
        <strain evidence="2">INPA 384B</strain>
    </source>
</reference>
<evidence type="ECO:0000313" key="1">
    <source>
        <dbReference type="EMBL" id="MBC9984646.1"/>
    </source>
</evidence>
<organism evidence="1 2">
    <name type="scientific">Bradyrhizobium campsiandrae</name>
    <dbReference type="NCBI Taxonomy" id="1729892"/>
    <lineage>
        <taxon>Bacteria</taxon>
        <taxon>Pseudomonadati</taxon>
        <taxon>Pseudomonadota</taxon>
        <taxon>Alphaproteobacteria</taxon>
        <taxon>Hyphomicrobiales</taxon>
        <taxon>Nitrobacteraceae</taxon>
        <taxon>Bradyrhizobium</taxon>
    </lineage>
</organism>
<name>A0ABR7UM13_9BRAD</name>
<keyword evidence="2" id="KW-1185">Reference proteome</keyword>
<dbReference type="EMBL" id="JAATTO010000132">
    <property type="protein sequence ID" value="MBC9984646.1"/>
    <property type="molecule type" value="Genomic_DNA"/>
</dbReference>
<sequence length="119" mass="13067">MTSEIAIMIQFTKAACIPTADAQKCSLLCLSDLRIEGMNRNIVLVFITASGGKKMREAGLARFANIVFADRSLLEKRRAMRLSAERASMLQAGFATSGEKPEIMATRVGAEYAEIDYSR</sequence>
<gene>
    <name evidence="1" type="ORF">HA482_41455</name>
</gene>
<proteinExistence type="predicted"/>
<evidence type="ECO:0000313" key="2">
    <source>
        <dbReference type="Proteomes" id="UP000639516"/>
    </source>
</evidence>
<comment type="caution">
    <text evidence="1">The sequence shown here is derived from an EMBL/GenBank/DDBJ whole genome shotgun (WGS) entry which is preliminary data.</text>
</comment>
<accession>A0ABR7UM13</accession>